<protein>
    <submittedName>
        <fullName evidence="2">Uncharacterized protein</fullName>
    </submittedName>
</protein>
<accession>A0A813E7Z7</accession>
<comment type="caution">
    <text evidence="2">The sequence shown here is derived from an EMBL/GenBank/DDBJ whole genome shotgun (WGS) entry which is preliminary data.</text>
</comment>
<name>A0A813E7Z7_POLGL</name>
<dbReference type="EMBL" id="CAJNNV010008748">
    <property type="protein sequence ID" value="CAE8596590.1"/>
    <property type="molecule type" value="Genomic_DNA"/>
</dbReference>
<feature type="region of interest" description="Disordered" evidence="1">
    <location>
        <begin position="49"/>
        <end position="76"/>
    </location>
</feature>
<organism evidence="2 3">
    <name type="scientific">Polarella glacialis</name>
    <name type="common">Dinoflagellate</name>
    <dbReference type="NCBI Taxonomy" id="89957"/>
    <lineage>
        <taxon>Eukaryota</taxon>
        <taxon>Sar</taxon>
        <taxon>Alveolata</taxon>
        <taxon>Dinophyceae</taxon>
        <taxon>Suessiales</taxon>
        <taxon>Suessiaceae</taxon>
        <taxon>Polarella</taxon>
    </lineage>
</organism>
<dbReference type="AlphaFoldDB" id="A0A813E7Z7"/>
<reference evidence="2" key="1">
    <citation type="submission" date="2021-02" db="EMBL/GenBank/DDBJ databases">
        <authorList>
            <person name="Dougan E. K."/>
            <person name="Rhodes N."/>
            <person name="Thang M."/>
            <person name="Chan C."/>
        </authorList>
    </citation>
    <scope>NUCLEOTIDE SEQUENCE</scope>
</reference>
<feature type="compositionally biased region" description="Low complexity" evidence="1">
    <location>
        <begin position="65"/>
        <end position="76"/>
    </location>
</feature>
<sequence>MVVFEVCRRLGLRVSQEAALGEWSPSALVPGVADYLLLRPCKVQTAGSKAIREDGSVPTDGVQENNKSNNNHNNNKWSPLAVVEAKRCLPSIPAAAWAELFTAGAAQTAAFLDGQQLQQQQQQQQQDGQSCAEDPSCGSRFLLGIITDGRRWLLLEVQKHQQQKQQQQEGYTSRVAIQLWPGGCAVLEMSEPSKLALFLACLEERLKDSSASTKAKTNQPKKKVDLPNSCRLVGAR</sequence>
<evidence type="ECO:0000313" key="2">
    <source>
        <dbReference type="EMBL" id="CAE8596590.1"/>
    </source>
</evidence>
<evidence type="ECO:0000313" key="3">
    <source>
        <dbReference type="Proteomes" id="UP000654075"/>
    </source>
</evidence>
<dbReference type="Proteomes" id="UP000654075">
    <property type="component" value="Unassembled WGS sequence"/>
</dbReference>
<evidence type="ECO:0000256" key="1">
    <source>
        <dbReference type="SAM" id="MobiDB-lite"/>
    </source>
</evidence>
<gene>
    <name evidence="2" type="ORF">PGLA1383_LOCUS15052</name>
</gene>
<keyword evidence="3" id="KW-1185">Reference proteome</keyword>
<proteinExistence type="predicted"/>